<organism evidence="2 3">
    <name type="scientific">Digitaria exilis</name>
    <dbReference type="NCBI Taxonomy" id="1010633"/>
    <lineage>
        <taxon>Eukaryota</taxon>
        <taxon>Viridiplantae</taxon>
        <taxon>Streptophyta</taxon>
        <taxon>Embryophyta</taxon>
        <taxon>Tracheophyta</taxon>
        <taxon>Spermatophyta</taxon>
        <taxon>Magnoliopsida</taxon>
        <taxon>Liliopsida</taxon>
        <taxon>Poales</taxon>
        <taxon>Poaceae</taxon>
        <taxon>PACMAD clade</taxon>
        <taxon>Panicoideae</taxon>
        <taxon>Panicodae</taxon>
        <taxon>Paniceae</taxon>
        <taxon>Anthephorinae</taxon>
        <taxon>Digitaria</taxon>
    </lineage>
</organism>
<evidence type="ECO:0000313" key="2">
    <source>
        <dbReference type="EMBL" id="KAF8657707.1"/>
    </source>
</evidence>
<dbReference type="InterPro" id="IPR028322">
    <property type="entry name" value="PNRC-like_rgn"/>
</dbReference>
<feature type="region of interest" description="Disordered" evidence="1">
    <location>
        <begin position="213"/>
        <end position="284"/>
    </location>
</feature>
<feature type="region of interest" description="Disordered" evidence="1">
    <location>
        <begin position="336"/>
        <end position="406"/>
    </location>
</feature>
<dbReference type="OrthoDB" id="721945at2759"/>
<evidence type="ECO:0000256" key="1">
    <source>
        <dbReference type="SAM" id="MobiDB-lite"/>
    </source>
</evidence>
<keyword evidence="3" id="KW-1185">Reference proteome</keyword>
<accession>A0A835ABR4</accession>
<protein>
    <submittedName>
        <fullName evidence="2">Uncharacterized protein</fullName>
    </submittedName>
</protein>
<reference evidence="2" key="1">
    <citation type="submission" date="2020-07" db="EMBL/GenBank/DDBJ databases">
        <title>Genome sequence and genetic diversity analysis of an under-domesticated orphan crop, white fonio (Digitaria exilis).</title>
        <authorList>
            <person name="Bennetzen J.L."/>
            <person name="Chen S."/>
            <person name="Ma X."/>
            <person name="Wang X."/>
            <person name="Yssel A.E.J."/>
            <person name="Chaluvadi S.R."/>
            <person name="Johnson M."/>
            <person name="Gangashetty P."/>
            <person name="Hamidou F."/>
            <person name="Sanogo M.D."/>
            <person name="Zwaenepoel A."/>
            <person name="Wallace J."/>
            <person name="Van De Peer Y."/>
            <person name="Van Deynze A."/>
        </authorList>
    </citation>
    <scope>NUCLEOTIDE SEQUENCE</scope>
    <source>
        <tissue evidence="2">Leaves</tissue>
    </source>
</reference>
<comment type="caution">
    <text evidence="2">The sequence shown here is derived from an EMBL/GenBank/DDBJ whole genome shotgun (WGS) entry which is preliminary data.</text>
</comment>
<dbReference type="AlphaFoldDB" id="A0A835ABR4"/>
<feature type="compositionally biased region" description="Low complexity" evidence="1">
    <location>
        <begin position="213"/>
        <end position="225"/>
    </location>
</feature>
<dbReference type="Proteomes" id="UP000636709">
    <property type="component" value="Unassembled WGS sequence"/>
</dbReference>
<sequence>MSRLPSLPMGPHRLSSPATLPRAVFRRRSLFTAVEPRPCRHPGRLSTDGTLVRGPPPGTRDSALGDLRAIDSDGPPASRRPRPERTALLSLHYSCAALKTTTRPDSPPQQNHALPLGPTRTRKLLVPTSKFRFQRRSAGIYSCRAHFPLLHDSFTVHHTTHEFDLSLRRQPQTQVDQLLTPIQHPSSAGMATLCIRPTDCLAGRAFFGAHRGARLAPPAPSSRRPMQQKLQGSQIPATDAASPAVAVMQPRPARAQATNGRQRRRRSPPAAVAGSGSPPPPHSLVMENVVILKRGEPIPPVATVALPPAGPSLAQAEEAEAVVAIAEEVKPVAVEGHSRAAQADSAEPVAAAGQRGPEAQEKKAEEAAEHLAGDEAKAAPPAVAAPSVPQAKKETKQQASMAAAKPEVYAGSSFATAAPDPSELPIPVFLLKPRGRAPRTIRASGGGLAPVTVAAAA</sequence>
<gene>
    <name evidence="2" type="ORF">HU200_059863</name>
</gene>
<dbReference type="GO" id="GO:0016071">
    <property type="term" value="P:mRNA metabolic process"/>
    <property type="evidence" value="ECO:0007669"/>
    <property type="project" value="UniProtKB-ARBA"/>
</dbReference>
<name>A0A835ABR4_9POAL</name>
<feature type="region of interest" description="Disordered" evidence="1">
    <location>
        <begin position="1"/>
        <end position="20"/>
    </location>
</feature>
<dbReference type="PANTHER" id="PTHR33670">
    <property type="entry name" value="SPLICING FACTOR, PROLINE- AND GLUTAMINE-RICH-LIKE"/>
    <property type="match status" value="1"/>
</dbReference>
<dbReference type="Pfam" id="PF15365">
    <property type="entry name" value="PNRC"/>
    <property type="match status" value="1"/>
</dbReference>
<evidence type="ECO:0000313" key="3">
    <source>
        <dbReference type="Proteomes" id="UP000636709"/>
    </source>
</evidence>
<proteinExistence type="predicted"/>
<feature type="compositionally biased region" description="Low complexity" evidence="1">
    <location>
        <begin position="378"/>
        <end position="390"/>
    </location>
</feature>
<dbReference type="PANTHER" id="PTHR33670:SF15">
    <property type="entry name" value="OS02G0797600 PROTEIN"/>
    <property type="match status" value="1"/>
</dbReference>
<feature type="compositionally biased region" description="Basic and acidic residues" evidence="1">
    <location>
        <begin position="358"/>
        <end position="377"/>
    </location>
</feature>
<dbReference type="EMBL" id="JACEFO010002487">
    <property type="protein sequence ID" value="KAF8657707.1"/>
    <property type="molecule type" value="Genomic_DNA"/>
</dbReference>
<feature type="region of interest" description="Disordered" evidence="1">
    <location>
        <begin position="36"/>
        <end position="85"/>
    </location>
</feature>